<dbReference type="Gene3D" id="1.10.357.10">
    <property type="entry name" value="Tetracycline Repressor, domain 2"/>
    <property type="match status" value="1"/>
</dbReference>
<dbReference type="PROSITE" id="PS50977">
    <property type="entry name" value="HTH_TETR_2"/>
    <property type="match status" value="1"/>
</dbReference>
<evidence type="ECO:0000256" key="1">
    <source>
        <dbReference type="ARBA" id="ARBA00023125"/>
    </source>
</evidence>
<dbReference type="InterPro" id="IPR050109">
    <property type="entry name" value="HTH-type_TetR-like_transc_reg"/>
</dbReference>
<protein>
    <submittedName>
        <fullName evidence="4">TetR/AcrR family transcriptional regulator</fullName>
    </submittedName>
</protein>
<dbReference type="InterPro" id="IPR001647">
    <property type="entry name" value="HTH_TetR"/>
</dbReference>
<feature type="domain" description="HTH tetR-type" evidence="3">
    <location>
        <begin position="9"/>
        <end position="69"/>
    </location>
</feature>
<gene>
    <name evidence="4" type="ORF">FJ657_13570</name>
</gene>
<dbReference type="PANTHER" id="PTHR30055:SF226">
    <property type="entry name" value="HTH-TYPE TRANSCRIPTIONAL REGULATOR PKSA"/>
    <property type="match status" value="1"/>
</dbReference>
<dbReference type="OrthoDB" id="3784817at2"/>
<dbReference type="GO" id="GO:0000976">
    <property type="term" value="F:transcription cis-regulatory region binding"/>
    <property type="evidence" value="ECO:0007669"/>
    <property type="project" value="TreeGrafter"/>
</dbReference>
<evidence type="ECO:0000313" key="5">
    <source>
        <dbReference type="Proteomes" id="UP000316252"/>
    </source>
</evidence>
<accession>A0A506XPQ0</accession>
<proteinExistence type="predicted"/>
<comment type="caution">
    <text evidence="4">The sequence shown here is derived from an EMBL/GenBank/DDBJ whole genome shotgun (WGS) entry which is preliminary data.</text>
</comment>
<dbReference type="Pfam" id="PF00440">
    <property type="entry name" value="TetR_N"/>
    <property type="match status" value="1"/>
</dbReference>
<dbReference type="GO" id="GO:0003700">
    <property type="term" value="F:DNA-binding transcription factor activity"/>
    <property type="evidence" value="ECO:0007669"/>
    <property type="project" value="TreeGrafter"/>
</dbReference>
<dbReference type="RefSeq" id="WP_141164249.1">
    <property type="nucleotide sequence ID" value="NZ_VHQG01000004.1"/>
</dbReference>
<evidence type="ECO:0000313" key="4">
    <source>
        <dbReference type="EMBL" id="TPW74611.1"/>
    </source>
</evidence>
<dbReference type="PRINTS" id="PR00455">
    <property type="entry name" value="HTHTETR"/>
</dbReference>
<evidence type="ECO:0000259" key="3">
    <source>
        <dbReference type="PROSITE" id="PS50977"/>
    </source>
</evidence>
<dbReference type="EMBL" id="VHQG01000004">
    <property type="protein sequence ID" value="TPW74611.1"/>
    <property type="molecule type" value="Genomic_DNA"/>
</dbReference>
<evidence type="ECO:0000256" key="2">
    <source>
        <dbReference type="PROSITE-ProRule" id="PRU00335"/>
    </source>
</evidence>
<keyword evidence="5" id="KW-1185">Reference proteome</keyword>
<dbReference type="SUPFAM" id="SSF46689">
    <property type="entry name" value="Homeodomain-like"/>
    <property type="match status" value="1"/>
</dbReference>
<dbReference type="AlphaFoldDB" id="A0A506XPQ0"/>
<feature type="DNA-binding region" description="H-T-H motif" evidence="2">
    <location>
        <begin position="32"/>
        <end position="51"/>
    </location>
</feature>
<dbReference type="Proteomes" id="UP000316252">
    <property type="component" value="Unassembled WGS sequence"/>
</dbReference>
<dbReference type="PANTHER" id="PTHR30055">
    <property type="entry name" value="HTH-TYPE TRANSCRIPTIONAL REGULATOR RUTR"/>
    <property type="match status" value="1"/>
</dbReference>
<name>A0A506XPQ0_9MICO</name>
<organism evidence="4 5">
    <name type="scientific">Schumannella soli</name>
    <dbReference type="NCBI Taxonomy" id="2590779"/>
    <lineage>
        <taxon>Bacteria</taxon>
        <taxon>Bacillati</taxon>
        <taxon>Actinomycetota</taxon>
        <taxon>Actinomycetes</taxon>
        <taxon>Micrococcales</taxon>
        <taxon>Microbacteriaceae</taxon>
        <taxon>Schumannella</taxon>
    </lineage>
</organism>
<reference evidence="4 5" key="1">
    <citation type="submission" date="2019-06" db="EMBL/GenBank/DDBJ databases">
        <authorList>
            <person name="Li F."/>
        </authorList>
    </citation>
    <scope>NUCLEOTIDE SEQUENCE [LARGE SCALE GENOMIC DNA]</scope>
    <source>
        <strain evidence="4 5">10F1D-1</strain>
    </source>
</reference>
<dbReference type="InterPro" id="IPR009057">
    <property type="entry name" value="Homeodomain-like_sf"/>
</dbReference>
<sequence length="236" mass="25065">MSDRPSARDDVRARIVDVALTLLRDEGAAAVTTRAVADRAGVQAPTIYRQFGDKDGLLDAVVEQVMATYVAAKTEIVAAATEAEVDPVEELREAWDAQIAFGLANPSLFGLVTDPERARRSPAARSGVHVLRARVHRVALAGRLRVAEERAVGMIQAAGVGAVLAMLSRDPDDRDEGLAEELADALFGRIIGDAPAQADRAATLVAFRAVAPELPGLTAGERAVLLEWVDRAIVES</sequence>
<keyword evidence="1 2" id="KW-0238">DNA-binding</keyword>